<gene>
    <name evidence="7" type="ORF">CN311_17005</name>
</gene>
<dbReference type="PROSITE" id="PS50893">
    <property type="entry name" value="ABC_TRANSPORTER_2"/>
    <property type="match status" value="1"/>
</dbReference>
<evidence type="ECO:0000256" key="3">
    <source>
        <dbReference type="ARBA" id="ARBA00022448"/>
    </source>
</evidence>
<dbReference type="PANTHER" id="PTHR43776">
    <property type="entry name" value="TRANSPORT ATP-BINDING PROTEIN"/>
    <property type="match status" value="1"/>
</dbReference>
<evidence type="ECO:0000256" key="2">
    <source>
        <dbReference type="ARBA" id="ARBA00005417"/>
    </source>
</evidence>
<dbReference type="FunFam" id="3.40.50.300:FF:000016">
    <property type="entry name" value="Oligopeptide ABC transporter ATP-binding component"/>
    <property type="match status" value="1"/>
</dbReference>
<feature type="domain" description="ABC transporter" evidence="6">
    <location>
        <begin position="35"/>
        <end position="277"/>
    </location>
</feature>
<keyword evidence="3" id="KW-0813">Transport</keyword>
<accession>A0A2A6FDY2</accession>
<dbReference type="InterPro" id="IPR013563">
    <property type="entry name" value="Oligopep_ABC_C"/>
</dbReference>
<dbReference type="GO" id="GO:0015833">
    <property type="term" value="P:peptide transport"/>
    <property type="evidence" value="ECO:0007669"/>
    <property type="project" value="InterPro"/>
</dbReference>
<dbReference type="RefSeq" id="WP_097574907.1">
    <property type="nucleotide sequence ID" value="NZ_NWQG01000104.1"/>
</dbReference>
<dbReference type="CDD" id="cd03257">
    <property type="entry name" value="ABC_NikE_OppD_transporters"/>
    <property type="match status" value="1"/>
</dbReference>
<dbReference type="GO" id="GO:0016887">
    <property type="term" value="F:ATP hydrolysis activity"/>
    <property type="evidence" value="ECO:0007669"/>
    <property type="project" value="InterPro"/>
</dbReference>
<dbReference type="SMART" id="SM00382">
    <property type="entry name" value="AAA"/>
    <property type="match status" value="1"/>
</dbReference>
<dbReference type="PANTHER" id="PTHR43776:SF7">
    <property type="entry name" value="D,D-DIPEPTIDE TRANSPORT ATP-BINDING PROTEIN DDPF-RELATED"/>
    <property type="match status" value="1"/>
</dbReference>
<evidence type="ECO:0000259" key="6">
    <source>
        <dbReference type="PROSITE" id="PS50893"/>
    </source>
</evidence>
<sequence length="342" mass="37039">MNAHISDIETPETGAVPITNGGKPLLEVDSLRVHLPLRNISPFRLKRSIKAVDGISFCIAPGEIVGVVGESGSGKTTLGRSLLRLVTPSSGRIRFKGTDLTALSSKEMYSFRRQMQMVFQDPYSSLNPRMTVAEIVGDPLSIHKAHLTTQARLSRIAELLSQVGISPAHGTRHPHAFSGGQRQRIAIARALATEPDFVVADEPVSALDVSVQAQIVNLLLDLKERHALTILFISHDLRVVSHIADRVIVMYLGKVVEIAPAEKFRNAPAHPYTEALVSALPVPHPSLRRARVVLKGEVPSAVTPPSGCVFRTRCSIASAECAKVTPDLRQAGAGHWIACIKR</sequence>
<dbReference type="Gene3D" id="3.40.50.300">
    <property type="entry name" value="P-loop containing nucleotide triphosphate hydrolases"/>
    <property type="match status" value="1"/>
</dbReference>
<comment type="subcellular location">
    <subcellularLocation>
        <location evidence="1">Cell inner membrane</location>
        <topology evidence="1">Peripheral membrane protein</topology>
    </subcellularLocation>
</comment>
<evidence type="ECO:0000256" key="5">
    <source>
        <dbReference type="ARBA" id="ARBA00022840"/>
    </source>
</evidence>
<dbReference type="SUPFAM" id="SSF52540">
    <property type="entry name" value="P-loop containing nucleoside triphosphate hydrolases"/>
    <property type="match status" value="1"/>
</dbReference>
<dbReference type="NCBIfam" id="TIGR01727">
    <property type="entry name" value="oligo_HPY"/>
    <property type="match status" value="1"/>
</dbReference>
<organism evidence="7 8">
    <name type="scientific">Mesorhizobium sanjuanii</name>
    <dbReference type="NCBI Taxonomy" id="2037900"/>
    <lineage>
        <taxon>Bacteria</taxon>
        <taxon>Pseudomonadati</taxon>
        <taxon>Pseudomonadota</taxon>
        <taxon>Alphaproteobacteria</taxon>
        <taxon>Hyphomicrobiales</taxon>
        <taxon>Phyllobacteriaceae</taxon>
        <taxon>Mesorhizobium</taxon>
    </lineage>
</organism>
<dbReference type="InterPro" id="IPR027417">
    <property type="entry name" value="P-loop_NTPase"/>
</dbReference>
<dbReference type="InterPro" id="IPR050319">
    <property type="entry name" value="ABC_transp_ATP-bind"/>
</dbReference>
<dbReference type="GO" id="GO:0005886">
    <property type="term" value="C:plasma membrane"/>
    <property type="evidence" value="ECO:0007669"/>
    <property type="project" value="UniProtKB-SubCell"/>
</dbReference>
<dbReference type="GO" id="GO:0055085">
    <property type="term" value="P:transmembrane transport"/>
    <property type="evidence" value="ECO:0007669"/>
    <property type="project" value="UniProtKB-ARBA"/>
</dbReference>
<reference evidence="7 8" key="1">
    <citation type="submission" date="2017-09" db="EMBL/GenBank/DDBJ databases">
        <title>Mesorhizobum sanjuanii sp. nov. isolated from nodules of Lotus tenuis in saline-alkaline lowlands of Flooding Pampa.</title>
        <authorList>
            <person name="Sannazzaro A.I."/>
            <person name="Torres Tejerizo G.A."/>
            <person name="Fontana F."/>
            <person name="Cumpa Velazquez L.M."/>
            <person name="Hansen L."/>
            <person name="Pistorio M."/>
            <person name="Estrella M.J."/>
        </authorList>
    </citation>
    <scope>NUCLEOTIDE SEQUENCE [LARGE SCALE GENOMIC DNA]</scope>
    <source>
        <strain evidence="7 8">BSA136</strain>
    </source>
</reference>
<keyword evidence="8" id="KW-1185">Reference proteome</keyword>
<evidence type="ECO:0000313" key="8">
    <source>
        <dbReference type="Proteomes" id="UP000219182"/>
    </source>
</evidence>
<dbReference type="Pfam" id="PF08352">
    <property type="entry name" value="oligo_HPY"/>
    <property type="match status" value="1"/>
</dbReference>
<evidence type="ECO:0000313" key="7">
    <source>
        <dbReference type="EMBL" id="PDQ19943.1"/>
    </source>
</evidence>
<dbReference type="InterPro" id="IPR017871">
    <property type="entry name" value="ABC_transporter-like_CS"/>
</dbReference>
<dbReference type="EMBL" id="NWQG01000104">
    <property type="protein sequence ID" value="PDQ19943.1"/>
    <property type="molecule type" value="Genomic_DNA"/>
</dbReference>
<evidence type="ECO:0000256" key="4">
    <source>
        <dbReference type="ARBA" id="ARBA00022741"/>
    </source>
</evidence>
<name>A0A2A6FDY2_9HYPH</name>
<keyword evidence="5 7" id="KW-0067">ATP-binding</keyword>
<dbReference type="GO" id="GO:0005524">
    <property type="term" value="F:ATP binding"/>
    <property type="evidence" value="ECO:0007669"/>
    <property type="project" value="UniProtKB-KW"/>
</dbReference>
<comment type="caution">
    <text evidence="7">The sequence shown here is derived from an EMBL/GenBank/DDBJ whole genome shotgun (WGS) entry which is preliminary data.</text>
</comment>
<protein>
    <submittedName>
        <fullName evidence="7">Peptide ABC transporter ATP-binding protein</fullName>
    </submittedName>
</protein>
<dbReference type="AlphaFoldDB" id="A0A2A6FDY2"/>
<evidence type="ECO:0000256" key="1">
    <source>
        <dbReference type="ARBA" id="ARBA00004417"/>
    </source>
</evidence>
<keyword evidence="4" id="KW-0547">Nucleotide-binding</keyword>
<dbReference type="InterPro" id="IPR003593">
    <property type="entry name" value="AAA+_ATPase"/>
</dbReference>
<dbReference type="Pfam" id="PF00005">
    <property type="entry name" value="ABC_tran"/>
    <property type="match status" value="1"/>
</dbReference>
<proteinExistence type="inferred from homology"/>
<comment type="similarity">
    <text evidence="2">Belongs to the ABC transporter superfamily.</text>
</comment>
<dbReference type="InterPro" id="IPR003439">
    <property type="entry name" value="ABC_transporter-like_ATP-bd"/>
</dbReference>
<dbReference type="PROSITE" id="PS00211">
    <property type="entry name" value="ABC_TRANSPORTER_1"/>
    <property type="match status" value="1"/>
</dbReference>
<dbReference type="Proteomes" id="UP000219182">
    <property type="component" value="Unassembled WGS sequence"/>
</dbReference>